<dbReference type="GO" id="GO:0016740">
    <property type="term" value="F:transferase activity"/>
    <property type="evidence" value="ECO:0007669"/>
    <property type="project" value="UniProtKB-KW"/>
</dbReference>
<sequence length="405" mass="43899">MAGIDVISSSVVKMANDASSSISRMELSPFDLRLLLLDPIQRGVLFRKPKSPKIDINLLKTSLSRTLDFFPPLAGRLAATAHSDGTTTFFTDCNNAGVEFTHAVAADVTVSDIITPRYIPDVVASLFTLNGVRNYKGVSNPLIGVQVTELADGVFVACTANHGVIDGVSFWHFLNSWSEIARGCDSVAKLPVFQRLIHPDAVLRLPPLPRKASFAPPPLLARVFHFSKESVAKLKAKANAEAGANGRISSLQALSAHFVSARARFPLPDGYFGNAAYGARTAVSEAELLHKGLGHTALRINEFVAGQTKESLEKFVRDWSENPKFHGKEGYSFFISSSPRHNVYGIDFGWGKPIAVRRGNSQKVDGMVTVYPAPQAGGIDAEVFLAPEVMEGMEADHEFMEAFLA</sequence>
<name>A0A8X8W141_SALSN</name>
<dbReference type="InterPro" id="IPR023213">
    <property type="entry name" value="CAT-like_dom_sf"/>
</dbReference>
<organism evidence="2">
    <name type="scientific">Salvia splendens</name>
    <name type="common">Scarlet sage</name>
    <dbReference type="NCBI Taxonomy" id="180675"/>
    <lineage>
        <taxon>Eukaryota</taxon>
        <taxon>Viridiplantae</taxon>
        <taxon>Streptophyta</taxon>
        <taxon>Embryophyta</taxon>
        <taxon>Tracheophyta</taxon>
        <taxon>Spermatophyta</taxon>
        <taxon>Magnoliopsida</taxon>
        <taxon>eudicotyledons</taxon>
        <taxon>Gunneridae</taxon>
        <taxon>Pentapetalae</taxon>
        <taxon>asterids</taxon>
        <taxon>lamiids</taxon>
        <taxon>Lamiales</taxon>
        <taxon>Lamiaceae</taxon>
        <taxon>Nepetoideae</taxon>
        <taxon>Mentheae</taxon>
        <taxon>Salviinae</taxon>
        <taxon>Salvia</taxon>
        <taxon>Salvia subgen. Calosphace</taxon>
        <taxon>core Calosphace</taxon>
    </lineage>
</organism>
<protein>
    <recommendedName>
        <fullName evidence="4">Shikimate O-hydroxycinnamoyltransferase</fullName>
    </recommendedName>
</protein>
<keyword evidence="1" id="KW-0808">Transferase</keyword>
<comment type="caution">
    <text evidence="2">The sequence shown here is derived from an EMBL/GenBank/DDBJ whole genome shotgun (WGS) entry which is preliminary data.</text>
</comment>
<evidence type="ECO:0000256" key="1">
    <source>
        <dbReference type="ARBA" id="ARBA00022679"/>
    </source>
</evidence>
<dbReference type="Proteomes" id="UP000298416">
    <property type="component" value="Unassembled WGS sequence"/>
</dbReference>
<proteinExistence type="predicted"/>
<reference evidence="2" key="1">
    <citation type="submission" date="2018-01" db="EMBL/GenBank/DDBJ databases">
        <authorList>
            <person name="Mao J.F."/>
        </authorList>
    </citation>
    <scope>NUCLEOTIDE SEQUENCE</scope>
    <source>
        <strain evidence="2">Huo1</strain>
        <tissue evidence="2">Leaf</tissue>
    </source>
</reference>
<dbReference type="EMBL" id="PNBA02000022">
    <property type="protein sequence ID" value="KAG6386093.1"/>
    <property type="molecule type" value="Genomic_DNA"/>
</dbReference>
<dbReference type="PANTHER" id="PTHR31896">
    <property type="entry name" value="FAMILY REGULATORY PROTEIN, PUTATIVE (AFU_ORTHOLOGUE AFUA_3G14730)-RELATED"/>
    <property type="match status" value="1"/>
</dbReference>
<dbReference type="PANTHER" id="PTHR31896:SF43">
    <property type="entry name" value="PROTEIN ENHANCED PSEUDOMONAS SUSCEPTIBILITY 1"/>
    <property type="match status" value="1"/>
</dbReference>
<dbReference type="SUPFAM" id="SSF52777">
    <property type="entry name" value="CoA-dependent acyltransferases"/>
    <property type="match status" value="1"/>
</dbReference>
<dbReference type="InterPro" id="IPR051283">
    <property type="entry name" value="Sec_Metabolite_Acyltrans"/>
</dbReference>
<dbReference type="Gene3D" id="3.30.559.10">
    <property type="entry name" value="Chloramphenicol acetyltransferase-like domain"/>
    <property type="match status" value="2"/>
</dbReference>
<evidence type="ECO:0000313" key="2">
    <source>
        <dbReference type="EMBL" id="KAG6386093.1"/>
    </source>
</evidence>
<gene>
    <name evidence="2" type="ORF">SASPL_154980</name>
</gene>
<accession>A0A8X8W141</accession>
<keyword evidence="3" id="KW-1185">Reference proteome</keyword>
<reference evidence="2" key="2">
    <citation type="submission" date="2020-08" db="EMBL/GenBank/DDBJ databases">
        <title>Plant Genome Project.</title>
        <authorList>
            <person name="Zhang R.-G."/>
        </authorList>
    </citation>
    <scope>NUCLEOTIDE SEQUENCE</scope>
    <source>
        <strain evidence="2">Huo1</strain>
        <tissue evidence="2">Leaf</tissue>
    </source>
</reference>
<dbReference type="AlphaFoldDB" id="A0A8X8W141"/>
<evidence type="ECO:0008006" key="4">
    <source>
        <dbReference type="Google" id="ProtNLM"/>
    </source>
</evidence>
<dbReference type="Pfam" id="PF02458">
    <property type="entry name" value="Transferase"/>
    <property type="match status" value="2"/>
</dbReference>
<evidence type="ECO:0000313" key="3">
    <source>
        <dbReference type="Proteomes" id="UP000298416"/>
    </source>
</evidence>